<dbReference type="WBParaSite" id="HPLM_0001131101-mRNA-1">
    <property type="protein sequence ID" value="HPLM_0001131101-mRNA-1"/>
    <property type="gene ID" value="HPLM_0001131101"/>
</dbReference>
<name>A0A0N4WJU5_HAEPC</name>
<dbReference type="GO" id="GO:0003676">
    <property type="term" value="F:nucleic acid binding"/>
    <property type="evidence" value="ECO:0007669"/>
    <property type="project" value="InterPro"/>
</dbReference>
<keyword evidence="2" id="KW-1185">Reference proteome</keyword>
<evidence type="ECO:0000313" key="1">
    <source>
        <dbReference type="EMBL" id="VDO42543.1"/>
    </source>
</evidence>
<sequence>MLYVHGVEYWELLDESCTVTADVYIRNLKANLETTRPQQHKANFQHDSARPHIARTTKTELMNWAGQFHHTYHIPQTWLSRITTFSLITIIQTCDDIKMALEQFFKGQPLAF</sequence>
<reference evidence="1 2" key="2">
    <citation type="submission" date="2018-11" db="EMBL/GenBank/DDBJ databases">
        <authorList>
            <consortium name="Pathogen Informatics"/>
        </authorList>
    </citation>
    <scope>NUCLEOTIDE SEQUENCE [LARGE SCALE GENOMIC DNA]</scope>
    <source>
        <strain evidence="1 2">MHpl1</strain>
    </source>
</reference>
<dbReference type="Proteomes" id="UP000268014">
    <property type="component" value="Unassembled WGS sequence"/>
</dbReference>
<accession>A0A0N4WJU5</accession>
<dbReference type="InterPro" id="IPR036397">
    <property type="entry name" value="RNaseH_sf"/>
</dbReference>
<protein>
    <submittedName>
        <fullName evidence="3">Transposase</fullName>
    </submittedName>
</protein>
<dbReference type="EMBL" id="UZAF01017529">
    <property type="protein sequence ID" value="VDO42543.1"/>
    <property type="molecule type" value="Genomic_DNA"/>
</dbReference>
<dbReference type="Gene3D" id="3.30.420.10">
    <property type="entry name" value="Ribonuclease H-like superfamily/Ribonuclease H"/>
    <property type="match status" value="1"/>
</dbReference>
<dbReference type="AlphaFoldDB" id="A0A0N4WJU5"/>
<organism evidence="3">
    <name type="scientific">Haemonchus placei</name>
    <name type="common">Barber's pole worm</name>
    <dbReference type="NCBI Taxonomy" id="6290"/>
    <lineage>
        <taxon>Eukaryota</taxon>
        <taxon>Metazoa</taxon>
        <taxon>Ecdysozoa</taxon>
        <taxon>Nematoda</taxon>
        <taxon>Chromadorea</taxon>
        <taxon>Rhabditida</taxon>
        <taxon>Rhabditina</taxon>
        <taxon>Rhabditomorpha</taxon>
        <taxon>Strongyloidea</taxon>
        <taxon>Trichostrongylidae</taxon>
        <taxon>Haemonchus</taxon>
    </lineage>
</organism>
<gene>
    <name evidence="1" type="ORF">HPLM_LOCUS11303</name>
</gene>
<reference evidence="3" key="1">
    <citation type="submission" date="2017-02" db="UniProtKB">
        <authorList>
            <consortium name="WormBaseParasite"/>
        </authorList>
    </citation>
    <scope>IDENTIFICATION</scope>
</reference>
<evidence type="ECO:0000313" key="2">
    <source>
        <dbReference type="Proteomes" id="UP000268014"/>
    </source>
</evidence>
<proteinExistence type="predicted"/>
<evidence type="ECO:0000313" key="3">
    <source>
        <dbReference type="WBParaSite" id="HPLM_0001131101-mRNA-1"/>
    </source>
</evidence>